<dbReference type="AlphaFoldDB" id="A0A9N9MLG9"/>
<keyword evidence="3" id="KW-1185">Reference proteome</keyword>
<dbReference type="EMBL" id="OU892278">
    <property type="protein sequence ID" value="CAG9764150.1"/>
    <property type="molecule type" value="Genomic_DNA"/>
</dbReference>
<dbReference type="PANTHER" id="PTHR11012">
    <property type="entry name" value="PROTEIN KINASE-LIKE DOMAIN-CONTAINING"/>
    <property type="match status" value="1"/>
</dbReference>
<name>A0A9N9MLG9_9CUCU</name>
<reference evidence="2" key="1">
    <citation type="submission" date="2022-01" db="EMBL/GenBank/DDBJ databases">
        <authorList>
            <person name="King R."/>
        </authorList>
    </citation>
    <scope>NUCLEOTIDE SEQUENCE</scope>
</reference>
<dbReference type="PANTHER" id="PTHR11012:SF30">
    <property type="entry name" value="PROTEIN KINASE-LIKE DOMAIN-CONTAINING"/>
    <property type="match status" value="1"/>
</dbReference>
<evidence type="ECO:0000313" key="2">
    <source>
        <dbReference type="EMBL" id="CAG9764150.1"/>
    </source>
</evidence>
<dbReference type="Proteomes" id="UP001152799">
    <property type="component" value="Chromosome 2"/>
</dbReference>
<organism evidence="2 3">
    <name type="scientific">Ceutorhynchus assimilis</name>
    <name type="common">cabbage seed weevil</name>
    <dbReference type="NCBI Taxonomy" id="467358"/>
    <lineage>
        <taxon>Eukaryota</taxon>
        <taxon>Metazoa</taxon>
        <taxon>Ecdysozoa</taxon>
        <taxon>Arthropoda</taxon>
        <taxon>Hexapoda</taxon>
        <taxon>Insecta</taxon>
        <taxon>Pterygota</taxon>
        <taxon>Neoptera</taxon>
        <taxon>Endopterygota</taxon>
        <taxon>Coleoptera</taxon>
        <taxon>Polyphaga</taxon>
        <taxon>Cucujiformia</taxon>
        <taxon>Curculionidae</taxon>
        <taxon>Ceutorhynchinae</taxon>
        <taxon>Ceutorhynchus</taxon>
    </lineage>
</organism>
<evidence type="ECO:0000313" key="3">
    <source>
        <dbReference type="Proteomes" id="UP001152799"/>
    </source>
</evidence>
<feature type="domain" description="CHK kinase-like" evidence="1">
    <location>
        <begin position="126"/>
        <end position="263"/>
    </location>
</feature>
<dbReference type="OrthoDB" id="6739446at2759"/>
<dbReference type="SMART" id="SM00587">
    <property type="entry name" value="CHK"/>
    <property type="match status" value="1"/>
</dbReference>
<dbReference type="InterPro" id="IPR015897">
    <property type="entry name" value="CHK_kinase-like"/>
</dbReference>
<gene>
    <name evidence="2" type="ORF">CEUTPL_LOCUS4795</name>
</gene>
<accession>A0A9N9MLG9</accession>
<sequence length="263" mass="30951">MDTNEKIDQWVRDAFKHENFKEIKVTITGFSEKGDGYVGDIAFAKANVITSDGETKNLELVIKYGKLNDSLREALPVRLAFEREIYVYGKVVPQLQKFLDEKKVKLLCQFLPKCYGTLLYDKEEVIVLENLKAQYYDLHDRYQPLNINHLKLTLEMYGKWHALSFAYQDQNPEKARILFENLQDIMRTFLESIDNCLVDVQEILYTILQQKNEVELIEGMKKRNPNFKTTFYDLSEMENEKSVFLHGDCWNSNFMFKYGSDKS</sequence>
<dbReference type="SUPFAM" id="SSF56112">
    <property type="entry name" value="Protein kinase-like (PK-like)"/>
    <property type="match status" value="1"/>
</dbReference>
<proteinExistence type="predicted"/>
<evidence type="ECO:0000259" key="1">
    <source>
        <dbReference type="SMART" id="SM00587"/>
    </source>
</evidence>
<protein>
    <recommendedName>
        <fullName evidence="1">CHK kinase-like domain-containing protein</fullName>
    </recommendedName>
</protein>
<dbReference type="Pfam" id="PF02958">
    <property type="entry name" value="EcKL"/>
    <property type="match status" value="1"/>
</dbReference>
<dbReference type="InterPro" id="IPR011009">
    <property type="entry name" value="Kinase-like_dom_sf"/>
</dbReference>
<dbReference type="InterPro" id="IPR004119">
    <property type="entry name" value="EcKL"/>
</dbReference>